<feature type="compositionally biased region" description="Low complexity" evidence="1">
    <location>
        <begin position="27"/>
        <end position="42"/>
    </location>
</feature>
<keyword evidence="3" id="KW-1185">Reference proteome</keyword>
<sequence length="194" mass="20143">MLGDASGMRPAEDSSRGSVKPQDAKDGAAALDDGGDGYMAAGEGDEDGAPAQCGNDDDGEGFLGIDTGYDVAEDCARLGPSRVRWCVVLLGKKSSLATLLKCLEQAHGRTVRYGLAWSLTGDGLGPDGQLPEGALEHLPKQRRKLQPPSGEKIQGVPQAPPGAALAFPSCILLQCASASFCNVQSQEQRATFVL</sequence>
<organism evidence="2 3">
    <name type="scientific">Cymbomonas tetramitiformis</name>
    <dbReference type="NCBI Taxonomy" id="36881"/>
    <lineage>
        <taxon>Eukaryota</taxon>
        <taxon>Viridiplantae</taxon>
        <taxon>Chlorophyta</taxon>
        <taxon>Pyramimonadophyceae</taxon>
        <taxon>Pyramimonadales</taxon>
        <taxon>Pyramimonadaceae</taxon>
        <taxon>Cymbomonas</taxon>
    </lineage>
</organism>
<comment type="caution">
    <text evidence="2">The sequence shown here is derived from an EMBL/GenBank/DDBJ whole genome shotgun (WGS) entry which is preliminary data.</text>
</comment>
<gene>
    <name evidence="2" type="ORF">CYMTET_29803</name>
</gene>
<evidence type="ECO:0000313" key="2">
    <source>
        <dbReference type="EMBL" id="KAK3261283.1"/>
    </source>
</evidence>
<protein>
    <submittedName>
        <fullName evidence="2">Uncharacterized protein</fullName>
    </submittedName>
</protein>
<dbReference type="Proteomes" id="UP001190700">
    <property type="component" value="Unassembled WGS sequence"/>
</dbReference>
<evidence type="ECO:0000313" key="3">
    <source>
        <dbReference type="Proteomes" id="UP001190700"/>
    </source>
</evidence>
<reference evidence="2 3" key="1">
    <citation type="journal article" date="2015" name="Genome Biol. Evol.">
        <title>Comparative Genomics of a Bacterivorous Green Alga Reveals Evolutionary Causalities and Consequences of Phago-Mixotrophic Mode of Nutrition.</title>
        <authorList>
            <person name="Burns J.A."/>
            <person name="Paasch A."/>
            <person name="Narechania A."/>
            <person name="Kim E."/>
        </authorList>
    </citation>
    <scope>NUCLEOTIDE SEQUENCE [LARGE SCALE GENOMIC DNA]</scope>
    <source>
        <strain evidence="2 3">PLY_AMNH</strain>
    </source>
</reference>
<accession>A0AAE0FKJ6</accession>
<name>A0AAE0FKJ6_9CHLO</name>
<feature type="region of interest" description="Disordered" evidence="1">
    <location>
        <begin position="1"/>
        <end position="59"/>
    </location>
</feature>
<evidence type="ECO:0000256" key="1">
    <source>
        <dbReference type="SAM" id="MobiDB-lite"/>
    </source>
</evidence>
<dbReference type="EMBL" id="LGRX02017020">
    <property type="protein sequence ID" value="KAK3261283.1"/>
    <property type="molecule type" value="Genomic_DNA"/>
</dbReference>
<proteinExistence type="predicted"/>
<dbReference type="AlphaFoldDB" id="A0AAE0FKJ6"/>